<sequence>MEWHCRAFYVNRLIEQLII</sequence>
<name>A0A0E9Q709_ANGAN</name>
<dbReference type="AlphaFoldDB" id="A0A0E9Q709"/>
<accession>A0A0E9Q709</accession>
<protein>
    <submittedName>
        <fullName evidence="1">Uncharacterized protein</fullName>
    </submittedName>
</protein>
<evidence type="ECO:0000313" key="1">
    <source>
        <dbReference type="EMBL" id="JAH12681.1"/>
    </source>
</evidence>
<reference evidence="1" key="1">
    <citation type="submission" date="2014-11" db="EMBL/GenBank/DDBJ databases">
        <authorList>
            <person name="Amaro Gonzalez C."/>
        </authorList>
    </citation>
    <scope>NUCLEOTIDE SEQUENCE</scope>
</reference>
<proteinExistence type="predicted"/>
<reference evidence="1" key="2">
    <citation type="journal article" date="2015" name="Fish Shellfish Immunol.">
        <title>Early steps in the European eel (Anguilla anguilla)-Vibrio vulnificus interaction in the gills: Role of the RtxA13 toxin.</title>
        <authorList>
            <person name="Callol A."/>
            <person name="Pajuelo D."/>
            <person name="Ebbesson L."/>
            <person name="Teles M."/>
            <person name="MacKenzie S."/>
            <person name="Amaro C."/>
        </authorList>
    </citation>
    <scope>NUCLEOTIDE SEQUENCE</scope>
</reference>
<dbReference type="EMBL" id="GBXM01095896">
    <property type="protein sequence ID" value="JAH12681.1"/>
    <property type="molecule type" value="Transcribed_RNA"/>
</dbReference>
<organism evidence="1">
    <name type="scientific">Anguilla anguilla</name>
    <name type="common">European freshwater eel</name>
    <name type="synonym">Muraena anguilla</name>
    <dbReference type="NCBI Taxonomy" id="7936"/>
    <lineage>
        <taxon>Eukaryota</taxon>
        <taxon>Metazoa</taxon>
        <taxon>Chordata</taxon>
        <taxon>Craniata</taxon>
        <taxon>Vertebrata</taxon>
        <taxon>Euteleostomi</taxon>
        <taxon>Actinopterygii</taxon>
        <taxon>Neopterygii</taxon>
        <taxon>Teleostei</taxon>
        <taxon>Anguilliformes</taxon>
        <taxon>Anguillidae</taxon>
        <taxon>Anguilla</taxon>
    </lineage>
</organism>